<dbReference type="EMBL" id="GL832979">
    <property type="protein sequence ID" value="EGD77700.1"/>
    <property type="molecule type" value="Genomic_DNA"/>
</dbReference>
<accession>F2UKQ1</accession>
<organism evidence="3">
    <name type="scientific">Salpingoeca rosetta (strain ATCC 50818 / BSB-021)</name>
    <dbReference type="NCBI Taxonomy" id="946362"/>
    <lineage>
        <taxon>Eukaryota</taxon>
        <taxon>Choanoflagellata</taxon>
        <taxon>Craspedida</taxon>
        <taxon>Salpingoecidae</taxon>
        <taxon>Salpingoeca</taxon>
    </lineage>
</organism>
<dbReference type="GeneID" id="16070729"/>
<dbReference type="AlphaFoldDB" id="F2UKQ1"/>
<name>F2UKQ1_SALR5</name>
<proteinExistence type="predicted"/>
<reference evidence="2" key="1">
    <citation type="submission" date="2009-08" db="EMBL/GenBank/DDBJ databases">
        <title>Annotation of Salpingoeca rosetta.</title>
        <authorList>
            <consortium name="The Broad Institute Genome Sequencing Platform"/>
            <person name="Russ C."/>
            <person name="Cuomo C."/>
            <person name="Burger G."/>
            <person name="Gray M.W."/>
            <person name="Holland P.W.H."/>
            <person name="King N."/>
            <person name="Lang F.B.F."/>
            <person name="Roger A.J."/>
            <person name="Ruiz-Trillo I."/>
            <person name="Young S.K."/>
            <person name="Zeng Q."/>
            <person name="Gargeya S."/>
            <person name="Alvarado L."/>
            <person name="Berlin A."/>
            <person name="Chapman S.B."/>
            <person name="Chen Z."/>
            <person name="Freedman E."/>
            <person name="Gellesch M."/>
            <person name="Goldberg J."/>
            <person name="Griggs A."/>
            <person name="Gujja S."/>
            <person name="Heilman E."/>
            <person name="Heiman D."/>
            <person name="Howarth C."/>
            <person name="Mehta T."/>
            <person name="Neiman D."/>
            <person name="Pearson M."/>
            <person name="Roberts A."/>
            <person name="Saif S."/>
            <person name="Shea T."/>
            <person name="Shenoy N."/>
            <person name="Sisk P."/>
            <person name="Stolte C."/>
            <person name="Sykes S."/>
            <person name="White J."/>
            <person name="Yandava C."/>
            <person name="Haas B."/>
            <person name="Nusbaum C."/>
            <person name="Birren B."/>
        </authorList>
    </citation>
    <scope>NUCLEOTIDE SEQUENCE [LARGE SCALE GENOMIC DNA]</scope>
    <source>
        <strain evidence="2">ATCC 50818</strain>
    </source>
</reference>
<keyword evidence="3" id="KW-1185">Reference proteome</keyword>
<dbReference type="Proteomes" id="UP000007799">
    <property type="component" value="Unassembled WGS sequence"/>
</dbReference>
<keyword evidence="1" id="KW-1133">Transmembrane helix</keyword>
<keyword evidence="1" id="KW-0472">Membrane</keyword>
<sequence>MMTTTCHKSTHTHTRAATTTTMVMMMMGRAVVAAARTSMSAARAPGRVAASATVARRAMATFERPPENAGRTMTMKFVWALGALLVINTTIGIAYFATHTDVEPNKEVLSPRVRRSREEIEAEIAATGDYRRYKR</sequence>
<dbReference type="InParanoid" id="F2UKQ1"/>
<dbReference type="KEGG" id="sre:PTSG_08792"/>
<dbReference type="RefSeq" id="XP_004990176.1">
    <property type="nucleotide sequence ID" value="XM_004990119.1"/>
</dbReference>
<protein>
    <submittedName>
        <fullName evidence="2">Uncharacterized protein</fullName>
    </submittedName>
</protein>
<keyword evidence="1" id="KW-0812">Transmembrane</keyword>
<gene>
    <name evidence="2" type="ORF">PTSG_08792</name>
</gene>
<feature type="transmembrane region" description="Helical" evidence="1">
    <location>
        <begin position="77"/>
        <end position="97"/>
    </location>
</feature>
<evidence type="ECO:0000313" key="3">
    <source>
        <dbReference type="Proteomes" id="UP000007799"/>
    </source>
</evidence>
<evidence type="ECO:0000313" key="2">
    <source>
        <dbReference type="EMBL" id="EGD77700.1"/>
    </source>
</evidence>
<evidence type="ECO:0000256" key="1">
    <source>
        <dbReference type="SAM" id="Phobius"/>
    </source>
</evidence>